<dbReference type="EMBL" id="UINC01201202">
    <property type="protein sequence ID" value="SVE20433.1"/>
    <property type="molecule type" value="Genomic_DNA"/>
</dbReference>
<name>A0A383BKW1_9ZZZZ</name>
<feature type="non-terminal residue" evidence="1">
    <location>
        <position position="126"/>
    </location>
</feature>
<sequence>MKIKRKRTLATTLVETLPPIGLVGFLATSILPALAKAKARANRIKCVSNIKQVGGAFKAFADDNDDRMPWLLEDRDKIATSASGGRFGVLGNAAWVNETSTLFAQAAVKAALGSAKILVSPLDPDR</sequence>
<protein>
    <submittedName>
        <fullName evidence="1">Uncharacterized protein</fullName>
    </submittedName>
</protein>
<proteinExistence type="predicted"/>
<gene>
    <name evidence="1" type="ORF">METZ01_LOCUS473287</name>
</gene>
<organism evidence="1">
    <name type="scientific">marine metagenome</name>
    <dbReference type="NCBI Taxonomy" id="408172"/>
    <lineage>
        <taxon>unclassified sequences</taxon>
        <taxon>metagenomes</taxon>
        <taxon>ecological metagenomes</taxon>
    </lineage>
</organism>
<evidence type="ECO:0000313" key="1">
    <source>
        <dbReference type="EMBL" id="SVE20433.1"/>
    </source>
</evidence>
<accession>A0A383BKW1</accession>
<dbReference type="AlphaFoldDB" id="A0A383BKW1"/>
<reference evidence="1" key="1">
    <citation type="submission" date="2018-05" db="EMBL/GenBank/DDBJ databases">
        <authorList>
            <person name="Lanie J.A."/>
            <person name="Ng W.-L."/>
            <person name="Kazmierczak K.M."/>
            <person name="Andrzejewski T.M."/>
            <person name="Davidsen T.M."/>
            <person name="Wayne K.J."/>
            <person name="Tettelin H."/>
            <person name="Glass J.I."/>
            <person name="Rusch D."/>
            <person name="Podicherti R."/>
            <person name="Tsui H.-C.T."/>
            <person name="Winkler M.E."/>
        </authorList>
    </citation>
    <scope>NUCLEOTIDE SEQUENCE</scope>
</reference>